<dbReference type="Gene3D" id="3.80.10.10">
    <property type="entry name" value="Ribonuclease Inhibitor"/>
    <property type="match status" value="1"/>
</dbReference>
<organism evidence="1 2">
    <name type="scientific">Fibroporia radiculosa</name>
    <dbReference type="NCBI Taxonomy" id="599839"/>
    <lineage>
        <taxon>Eukaryota</taxon>
        <taxon>Fungi</taxon>
        <taxon>Dikarya</taxon>
        <taxon>Basidiomycota</taxon>
        <taxon>Agaricomycotina</taxon>
        <taxon>Agaricomycetes</taxon>
        <taxon>Polyporales</taxon>
        <taxon>Fibroporiaceae</taxon>
        <taxon>Fibroporia</taxon>
    </lineage>
</organism>
<protein>
    <recommendedName>
        <fullName evidence="3">F-box domain-containing protein</fullName>
    </recommendedName>
</protein>
<dbReference type="RefSeq" id="XP_012184778.1">
    <property type="nucleotide sequence ID" value="XM_012329388.1"/>
</dbReference>
<evidence type="ECO:0008006" key="3">
    <source>
        <dbReference type="Google" id="ProtNLM"/>
    </source>
</evidence>
<dbReference type="SUPFAM" id="SSF52047">
    <property type="entry name" value="RNI-like"/>
    <property type="match status" value="1"/>
</dbReference>
<proteinExistence type="predicted"/>
<accession>J4GVH7</accession>
<dbReference type="HOGENOM" id="CLU_036316_0_2_1"/>
<dbReference type="AlphaFoldDB" id="J4GVH7"/>
<name>J4GVH7_9APHY</name>
<keyword evidence="2" id="KW-1185">Reference proteome</keyword>
<evidence type="ECO:0000313" key="1">
    <source>
        <dbReference type="EMBL" id="CCM05495.1"/>
    </source>
</evidence>
<dbReference type="GeneID" id="24100406"/>
<evidence type="ECO:0000313" key="2">
    <source>
        <dbReference type="Proteomes" id="UP000006352"/>
    </source>
</evidence>
<dbReference type="InParanoid" id="J4GVH7"/>
<dbReference type="OrthoDB" id="2790890at2759"/>
<dbReference type="EMBL" id="HE797193">
    <property type="protein sequence ID" value="CCM05495.1"/>
    <property type="molecule type" value="Genomic_DNA"/>
</dbReference>
<sequence>MQLSCWDASITERTSNQLLDMCPVVSSRLPTELWEHIIDLSADDEEDDHHDRSMRWLGRVCHGWYVRCRLHYDKRIRKRLVDKKQVYRLISALSEHPERCHAIKAVLFDFGGKPIGPFGSFAVRMMQKLPQVEQLTLERCTWETGQLPTQVFLHVTLAFGSVTKLELFDVIFPSAVVFGRLVRVLPHLSSLKCSSVKFKKGCHVAGAVRVPGSLRLDTADLDHSDDVMDFLVLIGAHLCHFTYKGPEPTKLSELFAVSAESLLSLSVSYFSYDVWIDLTPAANLRVLSFYCDLDDFTSVASLLFLTSLPKLVEITMRSLLPIDYTFVDVQNSHDLLDNGYFALLDRILSGKQFPALRKVTFLLHVDVQYGHDVKDAVSEGSWRTLLSSRFPALHASGRLLSPVTLDVWEPEPRGWD</sequence>
<dbReference type="Proteomes" id="UP000006352">
    <property type="component" value="Unassembled WGS sequence"/>
</dbReference>
<reference evidence="1 2" key="1">
    <citation type="journal article" date="2012" name="Appl. Environ. Microbiol.">
        <title>Short-read sequencing for genomic analysis of the brown rot fungus Fibroporia radiculosa.</title>
        <authorList>
            <person name="Tang J.D."/>
            <person name="Perkins A.D."/>
            <person name="Sonstegard T.S."/>
            <person name="Schroeder S.G."/>
            <person name="Burgess S.C."/>
            <person name="Diehl S.V."/>
        </authorList>
    </citation>
    <scope>NUCLEOTIDE SEQUENCE [LARGE SCALE GENOMIC DNA]</scope>
    <source>
        <strain evidence="1 2">TFFH 294</strain>
    </source>
</reference>
<gene>
    <name evidence="1" type="ORF">FIBRA_07718</name>
</gene>
<dbReference type="InterPro" id="IPR032675">
    <property type="entry name" value="LRR_dom_sf"/>
</dbReference>